<dbReference type="GO" id="GO:0006270">
    <property type="term" value="P:DNA replication initiation"/>
    <property type="evidence" value="ECO:0007669"/>
    <property type="project" value="TreeGrafter"/>
</dbReference>
<feature type="binding site" evidence="8">
    <location>
        <position position="423"/>
    </location>
    <ligand>
        <name>Zn(2+)</name>
        <dbReference type="ChEBI" id="CHEBI:29105"/>
        <label>2</label>
    </ligand>
</feature>
<feature type="binding site" evidence="8">
    <location>
        <position position="393"/>
    </location>
    <ligand>
        <name>Zn(2+)</name>
        <dbReference type="ChEBI" id="CHEBI:29105"/>
        <label>1</label>
    </ligand>
</feature>
<comment type="caution">
    <text evidence="11">The sequence shown here is derived from an EMBL/GenBank/DDBJ whole genome shotgun (WGS) entry which is preliminary data.</text>
</comment>
<evidence type="ECO:0000313" key="11">
    <source>
        <dbReference type="EMBL" id="KAB1657841.1"/>
    </source>
</evidence>
<comment type="subunit">
    <text evidence="8">Component of the replication restart primosome.</text>
</comment>
<dbReference type="GO" id="GO:0003677">
    <property type="term" value="F:DNA binding"/>
    <property type="evidence" value="ECO:0007669"/>
    <property type="project" value="UniProtKB-UniRule"/>
</dbReference>
<dbReference type="PANTHER" id="PTHR30580:SF0">
    <property type="entry name" value="PRIMOSOMAL PROTEIN N"/>
    <property type="match status" value="1"/>
</dbReference>
<evidence type="ECO:0000313" key="12">
    <source>
        <dbReference type="Proteomes" id="UP000467240"/>
    </source>
</evidence>
<keyword evidence="7 8" id="KW-0238">DNA-binding</keyword>
<feature type="domain" description="Primosomal protein N' 3' DNA-binding" evidence="10">
    <location>
        <begin position="11"/>
        <end position="111"/>
    </location>
</feature>
<keyword evidence="4 8" id="KW-0547">Nucleotide-binding</keyword>
<dbReference type="GO" id="GO:0043138">
    <property type="term" value="F:3'-5' DNA helicase activity"/>
    <property type="evidence" value="ECO:0007669"/>
    <property type="project" value="TreeGrafter"/>
</dbReference>
<dbReference type="HAMAP" id="MF_00983">
    <property type="entry name" value="PriA"/>
    <property type="match status" value="1"/>
</dbReference>
<dbReference type="PANTHER" id="PTHR30580">
    <property type="entry name" value="PRIMOSOMAL PROTEIN N"/>
    <property type="match status" value="1"/>
</dbReference>
<reference evidence="11 12" key="1">
    <citation type="submission" date="2019-09" db="EMBL/GenBank/DDBJ databases">
        <title>Phylogeny of genus Pseudoclavibacter and closely related genus.</title>
        <authorList>
            <person name="Li Y."/>
        </authorList>
    </citation>
    <scope>NUCLEOTIDE SEQUENCE [LARGE SCALE GENOMIC DNA]</scope>
    <source>
        <strain evidence="11 12">DSM 23821</strain>
    </source>
</reference>
<feature type="region of interest" description="Disordered" evidence="9">
    <location>
        <begin position="643"/>
        <end position="666"/>
    </location>
</feature>
<evidence type="ECO:0000256" key="5">
    <source>
        <dbReference type="ARBA" id="ARBA00022833"/>
    </source>
</evidence>
<dbReference type="RefSeq" id="WP_158040323.1">
    <property type="nucleotide sequence ID" value="NZ_JACCFV010000001.1"/>
</dbReference>
<evidence type="ECO:0000256" key="1">
    <source>
        <dbReference type="ARBA" id="ARBA00022515"/>
    </source>
</evidence>
<dbReference type="GO" id="GO:0006302">
    <property type="term" value="P:double-strand break repair"/>
    <property type="evidence" value="ECO:0007669"/>
    <property type="project" value="InterPro"/>
</dbReference>
<evidence type="ECO:0000256" key="9">
    <source>
        <dbReference type="SAM" id="MobiDB-lite"/>
    </source>
</evidence>
<evidence type="ECO:0000256" key="3">
    <source>
        <dbReference type="ARBA" id="ARBA00022723"/>
    </source>
</evidence>
<comment type="cofactor">
    <cofactor evidence="8">
        <name>Zn(2+)</name>
        <dbReference type="ChEBI" id="CHEBI:29105"/>
    </cofactor>
    <text evidence="8">Binds 2 zinc ions per subunit.</text>
</comment>
<evidence type="ECO:0000256" key="8">
    <source>
        <dbReference type="HAMAP-Rule" id="MF_00983"/>
    </source>
</evidence>
<organism evidence="11 12">
    <name type="scientific">Pseudoclavibacter chungangensis</name>
    <dbReference type="NCBI Taxonomy" id="587635"/>
    <lineage>
        <taxon>Bacteria</taxon>
        <taxon>Bacillati</taxon>
        <taxon>Actinomycetota</taxon>
        <taxon>Actinomycetes</taxon>
        <taxon>Micrococcales</taxon>
        <taxon>Microbacteriaceae</taxon>
        <taxon>Pseudoclavibacter</taxon>
    </lineage>
</organism>
<dbReference type="AlphaFoldDB" id="A0A7J5BU55"/>
<comment type="similarity">
    <text evidence="8">Belongs to the helicase family. PriA subfamily.</text>
</comment>
<feature type="binding site" evidence="8">
    <location>
        <position position="402"/>
    </location>
    <ligand>
        <name>Zn(2+)</name>
        <dbReference type="ChEBI" id="CHEBI:29105"/>
        <label>2</label>
    </ligand>
</feature>
<dbReference type="Proteomes" id="UP000467240">
    <property type="component" value="Unassembled WGS sequence"/>
</dbReference>
<dbReference type="GO" id="GO:0005524">
    <property type="term" value="F:ATP binding"/>
    <property type="evidence" value="ECO:0007669"/>
    <property type="project" value="UniProtKB-UniRule"/>
</dbReference>
<keyword evidence="3 8" id="KW-0479">Metal-binding</keyword>
<feature type="binding site" evidence="8">
    <location>
        <position position="420"/>
    </location>
    <ligand>
        <name>Zn(2+)</name>
        <dbReference type="ChEBI" id="CHEBI:29105"/>
        <label>2</label>
    </ligand>
</feature>
<evidence type="ECO:0000256" key="6">
    <source>
        <dbReference type="ARBA" id="ARBA00022840"/>
    </source>
</evidence>
<dbReference type="InterPro" id="IPR005259">
    <property type="entry name" value="PriA"/>
</dbReference>
<feature type="binding site" evidence="8">
    <location>
        <position position="396"/>
    </location>
    <ligand>
        <name>Zn(2+)</name>
        <dbReference type="ChEBI" id="CHEBI:29105"/>
        <label>1</label>
    </ligand>
</feature>
<dbReference type="Pfam" id="PF17764">
    <property type="entry name" value="PriA_3primeBD"/>
    <property type="match status" value="1"/>
</dbReference>
<dbReference type="GO" id="GO:0006269">
    <property type="term" value="P:DNA replication, synthesis of primer"/>
    <property type="evidence" value="ECO:0007669"/>
    <property type="project" value="UniProtKB-KW"/>
</dbReference>
<evidence type="ECO:0000259" key="10">
    <source>
        <dbReference type="Pfam" id="PF17764"/>
    </source>
</evidence>
<accession>A0A7J5BU55</accession>
<keyword evidence="6 8" id="KW-0067">ATP-binding</keyword>
<feature type="binding site" evidence="8">
    <location>
        <position position="435"/>
    </location>
    <ligand>
        <name>Zn(2+)</name>
        <dbReference type="ChEBI" id="CHEBI:29105"/>
        <label>1</label>
    </ligand>
</feature>
<proteinExistence type="inferred from homology"/>
<keyword evidence="2 8" id="KW-0235">DNA replication</keyword>
<comment type="function">
    <text evidence="8">Initiates the restart of stalled replication forks, which reloads the replicative helicase on sites other than the origin of replication. Recognizes and binds to abandoned replication forks and remodels them to uncover a helicase loading site. Promotes assembly of the primosome at these replication forks.</text>
</comment>
<comment type="caution">
    <text evidence="8">As this protein does not have any detectable helicase domains, it probably does not have helicase activity.</text>
</comment>
<dbReference type="EMBL" id="WBJZ01000008">
    <property type="protein sequence ID" value="KAB1657841.1"/>
    <property type="molecule type" value="Genomic_DNA"/>
</dbReference>
<feature type="binding site" evidence="8">
    <location>
        <position position="405"/>
    </location>
    <ligand>
        <name>Zn(2+)</name>
        <dbReference type="ChEBI" id="CHEBI:29105"/>
        <label>2</label>
    </ligand>
</feature>
<evidence type="ECO:0000256" key="4">
    <source>
        <dbReference type="ARBA" id="ARBA00022741"/>
    </source>
</evidence>
<evidence type="ECO:0000256" key="7">
    <source>
        <dbReference type="ARBA" id="ARBA00023125"/>
    </source>
</evidence>
<keyword evidence="1 8" id="KW-0639">Primosome</keyword>
<dbReference type="OrthoDB" id="3177118at2"/>
<sequence length="666" mass="70612">MPADAPDVARVVVATPLPQLDRLLEYRVPAALVGRVGPGMRVRVPLRSGKRVLPAYVVEVVDEAEYAGDLAEIEELVSEAPVLTPEIAALAREVADRQAGTAADVLRLAIPERSVRVEQRWLEVRGEPVARDAETVIDIPEPPATYTPDDWAELTGGDDRRIALRVPTGVDTVHPPGRREPVGVPRALGLIADLATTYVAAGRDVIVAVPDFRDVELLGAALEVRLPADRIRRLDTRAKPAVRYRDFLACLGDEAGVVIGTRSVVYAPASRLACVIVWDDGDDSFEEPLAPYAHTREVALARQRREGTTLVLAAHAPSVETERLVEIGWLRPVAPTRFRPPKIVPSNAVIGDEAGARGARIPSAAWRLAREALDSGPVLVQVARAGYVPGLACDSCRTLARCRACGGPLRLARAGAAPTCAVCGTTNAGWRCPECGGERLRSIAVGAGRTAEELGRAFPGVRVVVADGETGLVSIGAAPALVVSTRGAEPVPAQGYRAVLLLDGERLLAREALDVGLEALRYWSSAAALLADRGSAVLVGAEEGPGRALVDWRQPAYAAAELADRRALEFPPAVRVGTVSGTAAEVDRALDAVRDLDGVRILGPVPDDDGSVRATIRFGYAAGAEVARRLKVEIVKAATSGRPAVAGRPRGRGSTLRVRLDPPHLF</sequence>
<protein>
    <recommendedName>
        <fullName evidence="8">Probable replication restart protein PriA</fullName>
    </recommendedName>
    <alternativeName>
        <fullName evidence="8">Putative ATP-dependent DNA helicase PriA</fullName>
    </alternativeName>
</protein>
<name>A0A7J5BU55_9MICO</name>
<evidence type="ECO:0000256" key="2">
    <source>
        <dbReference type="ARBA" id="ARBA00022705"/>
    </source>
</evidence>
<dbReference type="GO" id="GO:0006310">
    <property type="term" value="P:DNA recombination"/>
    <property type="evidence" value="ECO:0007669"/>
    <property type="project" value="InterPro"/>
</dbReference>
<dbReference type="Gene3D" id="3.40.50.300">
    <property type="entry name" value="P-loop containing nucleotide triphosphate hydrolases"/>
    <property type="match status" value="1"/>
</dbReference>
<feature type="binding site" evidence="8">
    <location>
        <position position="432"/>
    </location>
    <ligand>
        <name>Zn(2+)</name>
        <dbReference type="ChEBI" id="CHEBI:29105"/>
        <label>1</label>
    </ligand>
</feature>
<gene>
    <name evidence="8" type="primary">priA</name>
    <name evidence="11" type="ORF">F8O01_07815</name>
</gene>
<dbReference type="Gene3D" id="3.40.1440.60">
    <property type="entry name" value="PriA, 3(prime) DNA-binding domain"/>
    <property type="match status" value="1"/>
</dbReference>
<dbReference type="InterPro" id="IPR027417">
    <property type="entry name" value="P-loop_NTPase"/>
</dbReference>
<dbReference type="InterPro" id="IPR041222">
    <property type="entry name" value="PriA_3primeBD"/>
</dbReference>
<dbReference type="InterPro" id="IPR042115">
    <property type="entry name" value="PriA_3primeBD_sf"/>
</dbReference>
<keyword evidence="5 8" id="KW-0862">Zinc</keyword>
<dbReference type="GO" id="GO:0008270">
    <property type="term" value="F:zinc ion binding"/>
    <property type="evidence" value="ECO:0007669"/>
    <property type="project" value="UniProtKB-UniRule"/>
</dbReference>
<keyword evidence="12" id="KW-1185">Reference proteome</keyword>
<dbReference type="GO" id="GO:1990077">
    <property type="term" value="C:primosome complex"/>
    <property type="evidence" value="ECO:0007669"/>
    <property type="project" value="UniProtKB-UniRule"/>
</dbReference>